<evidence type="ECO:0000313" key="3">
    <source>
        <dbReference type="Proteomes" id="UP000318081"/>
    </source>
</evidence>
<accession>A0ABX5XMU4</accession>
<dbReference type="EMBL" id="CP036432">
    <property type="protein sequence ID" value="QDV83308.1"/>
    <property type="molecule type" value="Genomic_DNA"/>
</dbReference>
<dbReference type="InterPro" id="IPR003779">
    <property type="entry name" value="CMD-like"/>
</dbReference>
<sequence length="185" mass="20649">MPRFPLIHETDAPDEVTEIYRDFQREMRFPDVPNFVRTLGASHSTLAGTWGLLKHVLLQGRLPRSTKELIFVAIAVKRECEYCKEAHAACCRVLGVEDNTIRAVMEGLKDDAPEIPDHTRDILRFAIKCGATPEQLNSEDFASLAQHGLDNEQTLEVIATAAMAVYATIIADATMLDIDAMYAEM</sequence>
<dbReference type="InterPro" id="IPR004675">
    <property type="entry name" value="AhpD_core"/>
</dbReference>
<dbReference type="Pfam" id="PF02627">
    <property type="entry name" value="CMD"/>
    <property type="match status" value="1"/>
</dbReference>
<gene>
    <name evidence="2" type="ORF">TBK1r_22450</name>
</gene>
<dbReference type="PANTHER" id="PTHR35446:SF2">
    <property type="entry name" value="CARBOXYMUCONOLACTONE DECARBOXYLASE-LIKE DOMAIN-CONTAINING PROTEIN"/>
    <property type="match status" value="1"/>
</dbReference>
<organism evidence="2 3">
    <name type="scientific">Stieleria magnilauensis</name>
    <dbReference type="NCBI Taxonomy" id="2527963"/>
    <lineage>
        <taxon>Bacteria</taxon>
        <taxon>Pseudomonadati</taxon>
        <taxon>Planctomycetota</taxon>
        <taxon>Planctomycetia</taxon>
        <taxon>Pirellulales</taxon>
        <taxon>Pirellulaceae</taxon>
        <taxon>Stieleria</taxon>
    </lineage>
</organism>
<dbReference type="InterPro" id="IPR010195">
    <property type="entry name" value="Uncharacterised_peroxidase-rel"/>
</dbReference>
<evidence type="ECO:0000313" key="2">
    <source>
        <dbReference type="EMBL" id="QDV83308.1"/>
    </source>
</evidence>
<dbReference type="InterPro" id="IPR029032">
    <property type="entry name" value="AhpD-like"/>
</dbReference>
<dbReference type="Proteomes" id="UP000318081">
    <property type="component" value="Chromosome"/>
</dbReference>
<proteinExistence type="predicted"/>
<name>A0ABX5XMU4_9BACT</name>
<evidence type="ECO:0000259" key="1">
    <source>
        <dbReference type="Pfam" id="PF02627"/>
    </source>
</evidence>
<reference evidence="2 3" key="1">
    <citation type="submission" date="2019-02" db="EMBL/GenBank/DDBJ databases">
        <title>Deep-cultivation of Planctomycetes and their phenomic and genomic characterization uncovers novel biology.</title>
        <authorList>
            <person name="Wiegand S."/>
            <person name="Jogler M."/>
            <person name="Boedeker C."/>
            <person name="Pinto D."/>
            <person name="Vollmers J."/>
            <person name="Rivas-Marin E."/>
            <person name="Kohn T."/>
            <person name="Peeters S.H."/>
            <person name="Heuer A."/>
            <person name="Rast P."/>
            <person name="Oberbeckmann S."/>
            <person name="Bunk B."/>
            <person name="Jeske O."/>
            <person name="Meyerdierks A."/>
            <person name="Storesund J.E."/>
            <person name="Kallscheuer N."/>
            <person name="Luecker S."/>
            <person name="Lage O.M."/>
            <person name="Pohl T."/>
            <person name="Merkel B.J."/>
            <person name="Hornburger P."/>
            <person name="Mueller R.-W."/>
            <person name="Bruemmer F."/>
            <person name="Labrenz M."/>
            <person name="Spormann A.M."/>
            <person name="Op den Camp H."/>
            <person name="Overmann J."/>
            <person name="Amann R."/>
            <person name="Jetten M.S.M."/>
            <person name="Mascher T."/>
            <person name="Medema M.H."/>
            <person name="Devos D.P."/>
            <person name="Kaster A.-K."/>
            <person name="Ovreas L."/>
            <person name="Rohde M."/>
            <person name="Galperin M.Y."/>
            <person name="Jogler C."/>
        </authorList>
    </citation>
    <scope>NUCLEOTIDE SEQUENCE [LARGE SCALE GENOMIC DNA]</scope>
    <source>
        <strain evidence="2 3">TBK1r</strain>
    </source>
</reference>
<dbReference type="PANTHER" id="PTHR35446">
    <property type="entry name" value="SI:CH211-175M2.5"/>
    <property type="match status" value="1"/>
</dbReference>
<dbReference type="SUPFAM" id="SSF69118">
    <property type="entry name" value="AhpD-like"/>
    <property type="match status" value="1"/>
</dbReference>
<feature type="domain" description="Carboxymuconolactone decarboxylase-like" evidence="1">
    <location>
        <begin position="51"/>
        <end position="106"/>
    </location>
</feature>
<protein>
    <submittedName>
        <fullName evidence="2">Carboxymuconolactone decarboxylase family protein</fullName>
    </submittedName>
</protein>
<dbReference type="RefSeq" id="WP_145209982.1">
    <property type="nucleotide sequence ID" value="NZ_CP036432.1"/>
</dbReference>
<dbReference type="NCBIfam" id="TIGR01926">
    <property type="entry name" value="peroxid_rel"/>
    <property type="match status" value="1"/>
</dbReference>
<dbReference type="NCBIfam" id="TIGR00778">
    <property type="entry name" value="ahpD_dom"/>
    <property type="match status" value="1"/>
</dbReference>
<keyword evidence="3" id="KW-1185">Reference proteome</keyword>
<dbReference type="Gene3D" id="1.20.1290.10">
    <property type="entry name" value="AhpD-like"/>
    <property type="match status" value="1"/>
</dbReference>